<accession>A0A2T7PP05</accession>
<sequence>MEKRTGLHLEALMVKTQVARRTFREEEAEEAADVQDDGVPGVFVIGMRRDSADSAMYPGWPQGADLTGELMKVLHVPGSD</sequence>
<gene>
    <name evidence="1" type="ORF">C0Q70_06421</name>
</gene>
<comment type="caution">
    <text evidence="1">The sequence shown here is derived from an EMBL/GenBank/DDBJ whole genome shotgun (WGS) entry which is preliminary data.</text>
</comment>
<name>A0A2T7PP05_POMCA</name>
<reference evidence="1 2" key="1">
    <citation type="submission" date="2018-04" db="EMBL/GenBank/DDBJ databases">
        <title>The genome of golden apple snail Pomacea canaliculata provides insight into stress tolerance and invasive adaptation.</title>
        <authorList>
            <person name="Liu C."/>
            <person name="Liu B."/>
            <person name="Ren Y."/>
            <person name="Zhang Y."/>
            <person name="Wang H."/>
            <person name="Li S."/>
            <person name="Jiang F."/>
            <person name="Yin L."/>
            <person name="Zhang G."/>
            <person name="Qian W."/>
            <person name="Fan W."/>
        </authorList>
    </citation>
    <scope>NUCLEOTIDE SEQUENCE [LARGE SCALE GENOMIC DNA]</scope>
    <source>
        <strain evidence="1">SZHN2017</strain>
        <tissue evidence="1">Muscle</tissue>
    </source>
</reference>
<organism evidence="1 2">
    <name type="scientific">Pomacea canaliculata</name>
    <name type="common">Golden apple snail</name>
    <dbReference type="NCBI Taxonomy" id="400727"/>
    <lineage>
        <taxon>Eukaryota</taxon>
        <taxon>Metazoa</taxon>
        <taxon>Spiralia</taxon>
        <taxon>Lophotrochozoa</taxon>
        <taxon>Mollusca</taxon>
        <taxon>Gastropoda</taxon>
        <taxon>Caenogastropoda</taxon>
        <taxon>Architaenioglossa</taxon>
        <taxon>Ampullarioidea</taxon>
        <taxon>Ampullariidae</taxon>
        <taxon>Pomacea</taxon>
    </lineage>
</organism>
<proteinExistence type="predicted"/>
<keyword evidence="2" id="KW-1185">Reference proteome</keyword>
<protein>
    <submittedName>
        <fullName evidence="1">Uncharacterized protein</fullName>
    </submittedName>
</protein>
<dbReference type="EMBL" id="PZQS01000003">
    <property type="protein sequence ID" value="PVD35140.1"/>
    <property type="molecule type" value="Genomic_DNA"/>
</dbReference>
<evidence type="ECO:0000313" key="2">
    <source>
        <dbReference type="Proteomes" id="UP000245119"/>
    </source>
</evidence>
<dbReference type="AlphaFoldDB" id="A0A2T7PP05"/>
<dbReference type="Proteomes" id="UP000245119">
    <property type="component" value="Linkage Group LG3"/>
</dbReference>
<evidence type="ECO:0000313" key="1">
    <source>
        <dbReference type="EMBL" id="PVD35140.1"/>
    </source>
</evidence>